<evidence type="ECO:0008006" key="4">
    <source>
        <dbReference type="Google" id="ProtNLM"/>
    </source>
</evidence>
<dbReference type="Proteomes" id="UP001066276">
    <property type="component" value="Chromosome 1_2"/>
</dbReference>
<accession>A0AAV7W5W2</accession>
<protein>
    <recommendedName>
        <fullName evidence="4">Secreted protein</fullName>
    </recommendedName>
</protein>
<feature type="region of interest" description="Disordered" evidence="1">
    <location>
        <begin position="40"/>
        <end position="61"/>
    </location>
</feature>
<sequence length="76" mass="8096">MQRARQPAEVYGAWALLARGVASGPAASPPQALTELRTAVHPGAGTKREPGTSRPLHISTKKLDTIFQPSNPCEIH</sequence>
<name>A0AAV7W5W2_PLEWA</name>
<organism evidence="2 3">
    <name type="scientific">Pleurodeles waltl</name>
    <name type="common">Iberian ribbed newt</name>
    <dbReference type="NCBI Taxonomy" id="8319"/>
    <lineage>
        <taxon>Eukaryota</taxon>
        <taxon>Metazoa</taxon>
        <taxon>Chordata</taxon>
        <taxon>Craniata</taxon>
        <taxon>Vertebrata</taxon>
        <taxon>Euteleostomi</taxon>
        <taxon>Amphibia</taxon>
        <taxon>Batrachia</taxon>
        <taxon>Caudata</taxon>
        <taxon>Salamandroidea</taxon>
        <taxon>Salamandridae</taxon>
        <taxon>Pleurodelinae</taxon>
        <taxon>Pleurodeles</taxon>
    </lineage>
</organism>
<keyword evidence="3" id="KW-1185">Reference proteome</keyword>
<dbReference type="EMBL" id="JANPWB010000002">
    <property type="protein sequence ID" value="KAJ1208136.1"/>
    <property type="molecule type" value="Genomic_DNA"/>
</dbReference>
<reference evidence="2" key="1">
    <citation type="journal article" date="2022" name="bioRxiv">
        <title>Sequencing and chromosome-scale assembly of the giantPleurodeles waltlgenome.</title>
        <authorList>
            <person name="Brown T."/>
            <person name="Elewa A."/>
            <person name="Iarovenko S."/>
            <person name="Subramanian E."/>
            <person name="Araus A.J."/>
            <person name="Petzold A."/>
            <person name="Susuki M."/>
            <person name="Suzuki K.-i.T."/>
            <person name="Hayashi T."/>
            <person name="Toyoda A."/>
            <person name="Oliveira C."/>
            <person name="Osipova E."/>
            <person name="Leigh N.D."/>
            <person name="Simon A."/>
            <person name="Yun M.H."/>
        </authorList>
    </citation>
    <scope>NUCLEOTIDE SEQUENCE</scope>
    <source>
        <strain evidence="2">20211129_DDA</strain>
        <tissue evidence="2">Liver</tissue>
    </source>
</reference>
<evidence type="ECO:0000313" key="2">
    <source>
        <dbReference type="EMBL" id="KAJ1208136.1"/>
    </source>
</evidence>
<dbReference type="AlphaFoldDB" id="A0AAV7W5W2"/>
<evidence type="ECO:0000256" key="1">
    <source>
        <dbReference type="SAM" id="MobiDB-lite"/>
    </source>
</evidence>
<evidence type="ECO:0000313" key="3">
    <source>
        <dbReference type="Proteomes" id="UP001066276"/>
    </source>
</evidence>
<proteinExistence type="predicted"/>
<comment type="caution">
    <text evidence="2">The sequence shown here is derived from an EMBL/GenBank/DDBJ whole genome shotgun (WGS) entry which is preliminary data.</text>
</comment>
<gene>
    <name evidence="2" type="ORF">NDU88_003525</name>
</gene>